<dbReference type="GO" id="GO:1901135">
    <property type="term" value="P:carbohydrate derivative metabolic process"/>
    <property type="evidence" value="ECO:0007669"/>
    <property type="project" value="InterPro"/>
</dbReference>
<accession>Q6LSP4</accession>
<dbReference type="eggNOG" id="COG1737">
    <property type="taxonomic scope" value="Bacteria"/>
</dbReference>
<dbReference type="InterPro" id="IPR047640">
    <property type="entry name" value="RpiR-like"/>
</dbReference>
<dbReference type="InterPro" id="IPR036388">
    <property type="entry name" value="WH-like_DNA-bd_sf"/>
</dbReference>
<dbReference type="Gene3D" id="3.40.50.10490">
    <property type="entry name" value="Glucose-6-phosphate isomerase like protein, domain 1"/>
    <property type="match status" value="1"/>
</dbReference>
<feature type="domain" description="HTH rpiR-type" evidence="4">
    <location>
        <begin position="33"/>
        <end position="109"/>
    </location>
</feature>
<evidence type="ECO:0000259" key="5">
    <source>
        <dbReference type="PROSITE" id="PS51464"/>
    </source>
</evidence>
<evidence type="ECO:0000259" key="4">
    <source>
        <dbReference type="PROSITE" id="PS51071"/>
    </source>
</evidence>
<dbReference type="HOGENOM" id="CLU_055769_0_0_6"/>
<dbReference type="InterPro" id="IPR009057">
    <property type="entry name" value="Homeodomain-like_sf"/>
</dbReference>
<reference evidence="7" key="1">
    <citation type="journal article" date="2005" name="Science">
        <title>Life at depth: Photobacterium profundum genome sequence and expression analysis.</title>
        <authorList>
            <person name="Vezzi A."/>
            <person name="Campanaro S."/>
            <person name="D'Angelo M."/>
            <person name="Simonato F."/>
            <person name="Vitulo N."/>
            <person name="Lauro F.M."/>
            <person name="Cestaro A."/>
            <person name="Malacrida G."/>
            <person name="Simionati B."/>
            <person name="Cannata N."/>
            <person name="Romualdi C."/>
            <person name="Bartlett D.H."/>
            <person name="Valle G."/>
        </authorList>
    </citation>
    <scope>NUCLEOTIDE SEQUENCE [LARGE SCALE GENOMIC DNA]</scope>
    <source>
        <strain evidence="7">ATCC BAA-1253 / SS9</strain>
    </source>
</reference>
<proteinExistence type="predicted"/>
<organism evidence="6 7">
    <name type="scientific">Photobacterium profundum (strain SS9)</name>
    <dbReference type="NCBI Taxonomy" id="298386"/>
    <lineage>
        <taxon>Bacteria</taxon>
        <taxon>Pseudomonadati</taxon>
        <taxon>Pseudomonadota</taxon>
        <taxon>Gammaproteobacteria</taxon>
        <taxon>Vibrionales</taxon>
        <taxon>Vibrionaceae</taxon>
        <taxon>Photobacterium</taxon>
    </lineage>
</organism>
<dbReference type="PROSITE" id="PS51464">
    <property type="entry name" value="SIS"/>
    <property type="match status" value="1"/>
</dbReference>
<dbReference type="GO" id="GO:0003700">
    <property type="term" value="F:DNA-binding transcription factor activity"/>
    <property type="evidence" value="ECO:0007669"/>
    <property type="project" value="InterPro"/>
</dbReference>
<dbReference type="EMBL" id="CR378667">
    <property type="protein sequence ID" value="CAG19682.1"/>
    <property type="molecule type" value="Genomic_DNA"/>
</dbReference>
<dbReference type="STRING" id="298386.PBPRA1271"/>
<name>Q6LSP4_PHOPR</name>
<evidence type="ECO:0000256" key="2">
    <source>
        <dbReference type="ARBA" id="ARBA00023125"/>
    </source>
</evidence>
<dbReference type="InterPro" id="IPR035472">
    <property type="entry name" value="RpiR-like_SIS"/>
</dbReference>
<dbReference type="InterPro" id="IPR001347">
    <property type="entry name" value="SIS_dom"/>
</dbReference>
<keyword evidence="2" id="KW-0238">DNA-binding</keyword>
<dbReference type="PANTHER" id="PTHR30514:SF1">
    <property type="entry name" value="HTH-TYPE TRANSCRIPTIONAL REGULATOR HEXR-RELATED"/>
    <property type="match status" value="1"/>
</dbReference>
<dbReference type="SUPFAM" id="SSF46689">
    <property type="entry name" value="Homeodomain-like"/>
    <property type="match status" value="1"/>
</dbReference>
<dbReference type="Gene3D" id="1.10.10.10">
    <property type="entry name" value="Winged helix-like DNA-binding domain superfamily/Winged helix DNA-binding domain"/>
    <property type="match status" value="1"/>
</dbReference>
<dbReference type="Proteomes" id="UP000000593">
    <property type="component" value="Chromosome 1"/>
</dbReference>
<evidence type="ECO:0000256" key="3">
    <source>
        <dbReference type="ARBA" id="ARBA00023163"/>
    </source>
</evidence>
<dbReference type="AlphaFoldDB" id="Q6LSP4"/>
<gene>
    <name evidence="6" type="primary">RSP1186</name>
    <name evidence="6" type="ordered locus">PBPRA1271</name>
</gene>
<dbReference type="PROSITE" id="PS51071">
    <property type="entry name" value="HTH_RPIR"/>
    <property type="match status" value="1"/>
</dbReference>
<feature type="domain" description="SIS" evidence="5">
    <location>
        <begin position="148"/>
        <end position="288"/>
    </location>
</feature>
<keyword evidence="1" id="KW-0805">Transcription regulation</keyword>
<keyword evidence="3" id="KW-0804">Transcription</keyword>
<dbReference type="CDD" id="cd05013">
    <property type="entry name" value="SIS_RpiR"/>
    <property type="match status" value="1"/>
</dbReference>
<dbReference type="PANTHER" id="PTHR30514">
    <property type="entry name" value="GLUCOKINASE"/>
    <property type="match status" value="1"/>
</dbReference>
<dbReference type="InterPro" id="IPR000281">
    <property type="entry name" value="HTH_RpiR"/>
</dbReference>
<dbReference type="SUPFAM" id="SSF53697">
    <property type="entry name" value="SIS domain"/>
    <property type="match status" value="1"/>
</dbReference>
<dbReference type="InterPro" id="IPR046348">
    <property type="entry name" value="SIS_dom_sf"/>
</dbReference>
<dbReference type="Pfam" id="PF01380">
    <property type="entry name" value="SIS"/>
    <property type="match status" value="1"/>
</dbReference>
<evidence type="ECO:0000313" key="7">
    <source>
        <dbReference type="Proteomes" id="UP000000593"/>
    </source>
</evidence>
<keyword evidence="7" id="KW-1185">Reference proteome</keyword>
<dbReference type="Pfam" id="PF01418">
    <property type="entry name" value="HTH_6"/>
    <property type="match status" value="1"/>
</dbReference>
<dbReference type="GO" id="GO:0097367">
    <property type="term" value="F:carbohydrate derivative binding"/>
    <property type="evidence" value="ECO:0007669"/>
    <property type="project" value="InterPro"/>
</dbReference>
<evidence type="ECO:0000256" key="1">
    <source>
        <dbReference type="ARBA" id="ARBA00023015"/>
    </source>
</evidence>
<sequence>MNCFLCCFSLFWQGDVNKICGVERKVITVTIEVDIVSRITERFSQLRDAEKKVAKLVIDDLASAANASISQLADEAGVSEATITRFAKAVGCKNVRDLKMKLAQSIAIGQRFIHESPDQSGIQGVYESIKNVININRKVVNEEDIATVVEMLQGARQVLSIGMGGGSTMLSQELQFRLFRLGYAVTAYNDGLLARMVASTADSSDVMVVMSATGYTPEVVEPASIAKQYGLKVIAITAPNSPLAEISDVVLPVVIQETDFIYKPSASRYAMMALIDVISTELALSHKRRSRDRLRRLKLALDSHRGGLDRQPLGD</sequence>
<dbReference type="KEGG" id="ppr:PBPRA1271"/>
<dbReference type="GO" id="GO:0003677">
    <property type="term" value="F:DNA binding"/>
    <property type="evidence" value="ECO:0007669"/>
    <property type="project" value="UniProtKB-KW"/>
</dbReference>
<evidence type="ECO:0000313" key="6">
    <source>
        <dbReference type="EMBL" id="CAG19682.1"/>
    </source>
</evidence>
<protein>
    <submittedName>
        <fullName evidence="6">Transcriptional regulator, rpiR family</fullName>
    </submittedName>
</protein>